<evidence type="ECO:0000313" key="13">
    <source>
        <dbReference type="EMBL" id="CAE5956606.1"/>
    </source>
</evidence>
<dbReference type="Pfam" id="PF04646">
    <property type="entry name" value="DUF604"/>
    <property type="match status" value="1"/>
</dbReference>
<dbReference type="GO" id="GO:0016020">
    <property type="term" value="C:membrane"/>
    <property type="evidence" value="ECO:0007669"/>
    <property type="project" value="UniProtKB-SubCell"/>
</dbReference>
<keyword evidence="11" id="KW-0732">Signal</keyword>
<feature type="transmembrane region" description="Helical" evidence="10">
    <location>
        <begin position="203"/>
        <end position="223"/>
    </location>
</feature>
<proteinExistence type="inferred from homology"/>
<feature type="transmembrane region" description="Helical" evidence="10">
    <location>
        <begin position="81"/>
        <end position="103"/>
    </location>
</feature>
<keyword evidence="4 10" id="KW-0812">Transmembrane</keyword>
<evidence type="ECO:0000256" key="5">
    <source>
        <dbReference type="ARBA" id="ARBA00022989"/>
    </source>
</evidence>
<feature type="transmembrane region" description="Helical" evidence="10">
    <location>
        <begin position="341"/>
        <end position="364"/>
    </location>
</feature>
<feature type="transmembrane region" description="Helical" evidence="10">
    <location>
        <begin position="266"/>
        <end position="285"/>
    </location>
</feature>
<evidence type="ECO:0000256" key="1">
    <source>
        <dbReference type="ARBA" id="ARBA00004123"/>
    </source>
</evidence>
<keyword evidence="8 9" id="KW-0539">Nucleus</keyword>
<evidence type="ECO:0000256" key="2">
    <source>
        <dbReference type="ARBA" id="ARBA00004141"/>
    </source>
</evidence>
<evidence type="ECO:0000256" key="8">
    <source>
        <dbReference type="ARBA" id="ARBA00023242"/>
    </source>
</evidence>
<keyword evidence="6 10" id="KW-0406">Ion transport</keyword>
<comment type="caution">
    <text evidence="10">Lacks conserved residue(s) required for the propagation of feature annotation.</text>
</comment>
<protein>
    <recommendedName>
        <fullName evidence="12">CCT domain-containing protein</fullName>
    </recommendedName>
</protein>
<evidence type="ECO:0000256" key="4">
    <source>
        <dbReference type="ARBA" id="ARBA00022692"/>
    </source>
</evidence>
<feature type="domain" description="CCT" evidence="12">
    <location>
        <begin position="630"/>
        <end position="672"/>
    </location>
</feature>
<evidence type="ECO:0000313" key="14">
    <source>
        <dbReference type="Proteomes" id="UP000682877"/>
    </source>
</evidence>
<dbReference type="InterPro" id="IPR006740">
    <property type="entry name" value="DUF604"/>
</dbReference>
<dbReference type="InterPro" id="IPR003689">
    <property type="entry name" value="ZIP"/>
</dbReference>
<evidence type="ECO:0000256" key="3">
    <source>
        <dbReference type="ARBA" id="ARBA00022448"/>
    </source>
</evidence>
<reference evidence="13" key="1">
    <citation type="submission" date="2021-01" db="EMBL/GenBank/DDBJ databases">
        <authorList>
            <person name="Bezrukov I."/>
        </authorList>
    </citation>
    <scope>NUCLEOTIDE SEQUENCE</scope>
</reference>
<dbReference type="GO" id="GO:0005634">
    <property type="term" value="C:nucleus"/>
    <property type="evidence" value="ECO:0007669"/>
    <property type="project" value="UniProtKB-SubCell"/>
</dbReference>
<comment type="similarity">
    <text evidence="10">Belongs to the ZIP transporter (TC 2.A.5) family.</text>
</comment>
<feature type="signal peptide" evidence="11">
    <location>
        <begin position="1"/>
        <end position="25"/>
    </location>
</feature>
<evidence type="ECO:0000256" key="11">
    <source>
        <dbReference type="SAM" id="SignalP"/>
    </source>
</evidence>
<accession>A0A8S1ZBN9</accession>
<feature type="transmembrane region" description="Helical" evidence="10">
    <location>
        <begin position="384"/>
        <end position="407"/>
    </location>
</feature>
<feature type="transmembrane region" description="Helical" evidence="10">
    <location>
        <begin position="428"/>
        <end position="453"/>
    </location>
</feature>
<dbReference type="Pfam" id="PF02535">
    <property type="entry name" value="Zip"/>
    <property type="match status" value="1"/>
</dbReference>
<keyword evidence="5 10" id="KW-1133">Transmembrane helix</keyword>
<dbReference type="AlphaFoldDB" id="A0A8S1ZBN9"/>
<dbReference type="NCBIfam" id="TIGR00820">
    <property type="entry name" value="zip"/>
    <property type="match status" value="1"/>
</dbReference>
<keyword evidence="14" id="KW-1185">Reference proteome</keyword>
<organism evidence="13 14">
    <name type="scientific">Arabidopsis arenosa</name>
    <name type="common">Sand rock-cress</name>
    <name type="synonym">Cardaminopsis arenosa</name>
    <dbReference type="NCBI Taxonomy" id="38785"/>
    <lineage>
        <taxon>Eukaryota</taxon>
        <taxon>Viridiplantae</taxon>
        <taxon>Streptophyta</taxon>
        <taxon>Embryophyta</taxon>
        <taxon>Tracheophyta</taxon>
        <taxon>Spermatophyta</taxon>
        <taxon>Magnoliopsida</taxon>
        <taxon>eudicotyledons</taxon>
        <taxon>Gunneridae</taxon>
        <taxon>Pentapetalae</taxon>
        <taxon>rosids</taxon>
        <taxon>malvids</taxon>
        <taxon>Brassicales</taxon>
        <taxon>Brassicaceae</taxon>
        <taxon>Camelineae</taxon>
        <taxon>Arabidopsis</taxon>
    </lineage>
</organism>
<dbReference type="PANTHER" id="PTHR10811">
    <property type="entry name" value="FRINGE-RELATED"/>
    <property type="match status" value="1"/>
</dbReference>
<dbReference type="GO" id="GO:0005385">
    <property type="term" value="F:zinc ion transmembrane transporter activity"/>
    <property type="evidence" value="ECO:0007669"/>
    <property type="project" value="InterPro"/>
</dbReference>
<dbReference type="FunFam" id="3.90.550.50:FF:000006">
    <property type="entry name" value="Fringe-related protein-like"/>
    <property type="match status" value="1"/>
</dbReference>
<feature type="transmembrane region" description="Helical" evidence="10">
    <location>
        <begin position="235"/>
        <end position="254"/>
    </location>
</feature>
<keyword evidence="3 10" id="KW-0813">Transport</keyword>
<comment type="subcellular location">
    <subcellularLocation>
        <location evidence="2 10">Membrane</location>
        <topology evidence="2 10">Multi-pass membrane protein</topology>
    </subcellularLocation>
    <subcellularLocation>
        <location evidence="1 9">Nucleus</location>
    </subcellularLocation>
</comment>
<sequence length="1122" mass="124513">MRITQNVKLFLFFFFISFLFIAVSAGESKCECSHEDDEANKAGANKYKIAAIPSVLAAGVIGVLFPLLGKFFPSLKPETTFFFVTKAFAAGVILATGFMHVLPEGYEKLTSPCLKGEAWEFPFTGFVAMVAAILTLSVDSFATSYFHRLHFKTSKRIGDGEEQDGGGGGGDELGLHVHAHGHTHGIVGVESGESEVQLHRTRVVAQVLEVGIIVHSVVIGISLGASQSPDTAKALFAALMFHQCFEGLGLGGCIAQGNFNCMSITIMSIFFSVTTPVGIAVGMAISSSYNESSPTALIVQGVLNAASAGILIYMSLEKHNHIPYSIAGLRSFSVHVLKLKCVFYFTFCNVKGFDIVAGFVGLQAEAAQQDVKHNKVECNAPSKTAFVLGIIAVSCLAAAHLSANVIGCSISNLFQALGALPKNKITTYFNLTCLCINWIIGIAGALILAVGIWSNRESRSECVFTNKVHVFSIGGEDSSCSGFKGYETKEDIENVLLNTFDGAEAVLDLKEYNLEEDLIVTNQLIDELSKHNSEISPTNVNTIKSSSSGMSSLIHKDYNIEALANASSEDHYINQMIGSKAKEETNNLAIFPNPLAQLDCGQTQLIFTDEMLPWENQTFVPVKRSSPQDREEAKKRYFEKKKKRKFGKQIRYESRKSTADTKRRMKGRFTKAGAELQSKDSIHAYFSSSDQDQSQSPTKIDHVVFGIGSSTNSWRARSEYVKLWWDAQKMRGCVFVERPLPSSENHTDSNLLPPVCVSQDTSRFRYTWGGGDRNAIRLARCVLETVRLFNTSSKEVRWYVFGDDDTIFIPENLARTLSKYDHTSWYYIGSTSEIYHQNSMFGHDMAFGGGGFALSSSLANVLARNFDSCIERYPHLYGGDSRVHVCVLELGVGLSKEPGFHQQFDVRGNALGILTSHSTRPLVSLHHLAHIDPIFPNSTTFSAVRHLFSAVELDPLRIFQLSVCYDRWYSWTISVSWGYTVQIDSRHLFLPDVLRTQETFRPWQDSGGLASVYMFNTREIHPDPCQRPVTFYMQHVSYSSHNGTIKSVYKQAYENCTYDPITSPRKIKEIRVFSRRLDPNIKQLKAPRRQCCDILPTSSTGGNIMEIGLRECKEDEFIYIHP</sequence>
<feature type="chain" id="PRO_5035908749" description="CCT domain-containing protein" evidence="11">
    <location>
        <begin position="26"/>
        <end position="1122"/>
    </location>
</feature>
<dbReference type="EMBL" id="LR999451">
    <property type="protein sequence ID" value="CAE5956606.1"/>
    <property type="molecule type" value="Genomic_DNA"/>
</dbReference>
<gene>
    <name evidence="13" type="ORF">AARE701A_LOCUS370</name>
</gene>
<evidence type="ECO:0000256" key="10">
    <source>
        <dbReference type="RuleBase" id="RU362088"/>
    </source>
</evidence>
<dbReference type="Gene3D" id="3.90.550.50">
    <property type="match status" value="1"/>
</dbReference>
<dbReference type="Proteomes" id="UP000682877">
    <property type="component" value="Chromosome 1"/>
</dbReference>
<evidence type="ECO:0000256" key="6">
    <source>
        <dbReference type="ARBA" id="ARBA00023065"/>
    </source>
</evidence>
<dbReference type="PROSITE" id="PS51017">
    <property type="entry name" value="CCT"/>
    <property type="match status" value="1"/>
</dbReference>
<feature type="transmembrane region" description="Helical" evidence="10">
    <location>
        <begin position="123"/>
        <end position="146"/>
    </location>
</feature>
<feature type="transmembrane region" description="Helical" evidence="10">
    <location>
        <begin position="49"/>
        <end position="69"/>
    </location>
</feature>
<dbReference type="InterPro" id="IPR004698">
    <property type="entry name" value="Zn/Fe_permease_fun/pln"/>
</dbReference>
<feature type="transmembrane region" description="Helical" evidence="10">
    <location>
        <begin position="297"/>
        <end position="316"/>
    </location>
</feature>
<keyword evidence="7 10" id="KW-0472">Membrane</keyword>
<name>A0A8S1ZBN9_ARAAE</name>
<dbReference type="Pfam" id="PF06203">
    <property type="entry name" value="CCT"/>
    <property type="match status" value="1"/>
</dbReference>
<dbReference type="InterPro" id="IPR010402">
    <property type="entry name" value="CCT_domain"/>
</dbReference>
<evidence type="ECO:0000259" key="12">
    <source>
        <dbReference type="PROSITE" id="PS51017"/>
    </source>
</evidence>
<evidence type="ECO:0000256" key="9">
    <source>
        <dbReference type="PROSITE-ProRule" id="PRU00357"/>
    </source>
</evidence>
<evidence type="ECO:0000256" key="7">
    <source>
        <dbReference type="ARBA" id="ARBA00023136"/>
    </source>
</evidence>